<evidence type="ECO:0000313" key="2">
    <source>
        <dbReference type="Proteomes" id="UP000504617"/>
    </source>
</evidence>
<dbReference type="SUPFAM" id="SSF47986">
    <property type="entry name" value="DEATH domain"/>
    <property type="match status" value="1"/>
</dbReference>
<name>A0A6I9YSU3_9SAUR</name>
<reference evidence="3" key="1">
    <citation type="submission" date="2025-08" db="UniProtKB">
        <authorList>
            <consortium name="RefSeq"/>
        </authorList>
    </citation>
    <scope>IDENTIFICATION</scope>
    <source>
        <tissue evidence="3">Skeletal muscle</tissue>
    </source>
</reference>
<keyword evidence="2" id="KW-1185">Reference proteome</keyword>
<dbReference type="InterPro" id="IPR011029">
    <property type="entry name" value="DEATH-like_dom_sf"/>
</dbReference>
<dbReference type="AlphaFoldDB" id="A0A6I9YSU3"/>
<dbReference type="Gene3D" id="1.10.533.10">
    <property type="entry name" value="Death Domain, Fas"/>
    <property type="match status" value="1"/>
</dbReference>
<evidence type="ECO:0000313" key="3">
    <source>
        <dbReference type="RefSeq" id="XP_013927367.1"/>
    </source>
</evidence>
<dbReference type="KEGG" id="tsr:106553407"/>
<evidence type="ECO:0000259" key="1">
    <source>
        <dbReference type="PROSITE" id="PS50824"/>
    </source>
</evidence>
<gene>
    <name evidence="3" type="primary">LOC106553407</name>
</gene>
<dbReference type="SMART" id="SM01289">
    <property type="entry name" value="PYRIN"/>
    <property type="match status" value="1"/>
</dbReference>
<dbReference type="GeneID" id="106553407"/>
<dbReference type="CDD" id="cd08321">
    <property type="entry name" value="Pyrin_ASC-like"/>
    <property type="match status" value="1"/>
</dbReference>
<protein>
    <submittedName>
        <fullName evidence="3">Uncharacterized protein LOC106553407</fullName>
    </submittedName>
</protein>
<sequence>MNNTVKEEIYNALNELIEQQFKEFKWRLNSIDYNGRPNISTASLEKTEAQDVVDLLIQHYGKDALEVCIIVLRKCNRNDLAEKLEETGQKVADVDAHQLPDSSGKTGIIQRVIELCLKLIQHEHFLSSPSPSTQTSKVDVKKEQEQQLDVENYKLTVSILQMLDNGNNLTVPLEYKLGIIFYYYDDSQLFRLGNCLDVVTDIIEEHYYYRSSHNQPDVQTGFGIFVYLLKSYQGPAIGRCECLMVLLILSQDGSCSQ</sequence>
<dbReference type="RefSeq" id="XP_013927367.1">
    <property type="nucleotide sequence ID" value="XM_014071892.1"/>
</dbReference>
<feature type="domain" description="Pyrin" evidence="1">
    <location>
        <begin position="1"/>
        <end position="90"/>
    </location>
</feature>
<dbReference type="OrthoDB" id="10058437at2759"/>
<dbReference type="Proteomes" id="UP000504617">
    <property type="component" value="Unplaced"/>
</dbReference>
<dbReference type="InterPro" id="IPR004020">
    <property type="entry name" value="DAPIN"/>
</dbReference>
<proteinExistence type="predicted"/>
<dbReference type="PROSITE" id="PS50824">
    <property type="entry name" value="DAPIN"/>
    <property type="match status" value="1"/>
</dbReference>
<accession>A0A6I9YSU3</accession>
<organism evidence="2 3">
    <name type="scientific">Thamnophis sirtalis</name>
    <dbReference type="NCBI Taxonomy" id="35019"/>
    <lineage>
        <taxon>Eukaryota</taxon>
        <taxon>Metazoa</taxon>
        <taxon>Chordata</taxon>
        <taxon>Craniata</taxon>
        <taxon>Vertebrata</taxon>
        <taxon>Euteleostomi</taxon>
        <taxon>Lepidosauria</taxon>
        <taxon>Squamata</taxon>
        <taxon>Bifurcata</taxon>
        <taxon>Unidentata</taxon>
        <taxon>Episquamata</taxon>
        <taxon>Toxicofera</taxon>
        <taxon>Serpentes</taxon>
        <taxon>Colubroidea</taxon>
        <taxon>Colubridae</taxon>
        <taxon>Natricinae</taxon>
        <taxon>Thamnophis</taxon>
    </lineage>
</organism>
<dbReference type="Pfam" id="PF02758">
    <property type="entry name" value="PYRIN"/>
    <property type="match status" value="1"/>
</dbReference>